<feature type="region of interest" description="Disordered" evidence="1">
    <location>
        <begin position="322"/>
        <end position="446"/>
    </location>
</feature>
<dbReference type="HOGENOM" id="CLU_613929_0_0_1"/>
<keyword evidence="2" id="KW-0812">Transmembrane</keyword>
<feature type="region of interest" description="Disordered" evidence="1">
    <location>
        <begin position="281"/>
        <end position="309"/>
    </location>
</feature>
<proteinExistence type="predicted"/>
<dbReference type="AlphaFoldDB" id="H8X6B3"/>
<evidence type="ECO:0000313" key="4">
    <source>
        <dbReference type="Proteomes" id="UP000005018"/>
    </source>
</evidence>
<dbReference type="OrthoDB" id="4024842at2759"/>
<evidence type="ECO:0000313" key="3">
    <source>
        <dbReference type="EMBL" id="CCG23361.1"/>
    </source>
</evidence>
<gene>
    <name evidence="3" type="ORF">CORT_0D05220</name>
</gene>
<feature type="compositionally biased region" description="Polar residues" evidence="1">
    <location>
        <begin position="348"/>
        <end position="363"/>
    </location>
</feature>
<name>H8X6B3_CANO9</name>
<feature type="compositionally biased region" description="Acidic residues" evidence="1">
    <location>
        <begin position="374"/>
        <end position="384"/>
    </location>
</feature>
<protein>
    <submittedName>
        <fullName evidence="3">Uncharacterized protein</fullName>
    </submittedName>
</protein>
<dbReference type="KEGG" id="cot:CORT_0D05220"/>
<reference evidence="3 4" key="1">
    <citation type="journal article" date="2012" name="PLoS ONE">
        <title>Sequence and analysis of the genome of the pathogenic yeast Candida orthopsilosis.</title>
        <authorList>
            <person name="Riccombeni A."/>
            <person name="Vidanes G."/>
            <person name="Proux-Wera E."/>
            <person name="Wolfe K.H."/>
            <person name="Butler G."/>
        </authorList>
    </citation>
    <scope>NUCLEOTIDE SEQUENCE [LARGE SCALE GENOMIC DNA]</scope>
    <source>
        <strain evidence="3 4">Co 90-125</strain>
    </source>
</reference>
<feature type="compositionally biased region" description="Low complexity" evidence="1">
    <location>
        <begin position="385"/>
        <end position="396"/>
    </location>
</feature>
<dbReference type="GeneID" id="14540461"/>
<feature type="compositionally biased region" description="Basic and acidic residues" evidence="1">
    <location>
        <begin position="325"/>
        <end position="346"/>
    </location>
</feature>
<keyword evidence="2" id="KW-1133">Transmembrane helix</keyword>
<dbReference type="Proteomes" id="UP000005018">
    <property type="component" value="Chromosome 4"/>
</dbReference>
<sequence length="446" mass="49507">MSPLTSILTVIASPIIYSLHVICIITSNLLIHPLGYLFSICIYTPFIKIPFIIPARYFLELDTNVHVHLISSLTGAKHQPSYFIRASSVLYSMVFRTRGMKQEQIERFIAQLTLFFTTTFHFIMTAIYIGLLAGVILGTIFSFISWMFTMSPETEANITIGLQNKINKVLRFVPTKSTLPRLKFRLWGGRSKTAAVNHNDTVSSPSTATSSTGWLSAAPDVYPKVKSEGPFYQPYSSRFDDDDYDEQQAYLSQELQMKHSDDVPRIKQETKPRYEMEMIAEESNASDSTEIVDYQGDPGAGRSASGIAGGVESGEEVYIYPTPSTDHELQTDRSGLRQRIKQERLRTRTATTPSDSEQSNTASYHDEQSVANEDSGDADVEEASGGETSAAEITTDASDDTSEDAQSGDVNEEASVTNMTRVSGDDFIKSYQIDEPVIDSLNESES</sequence>
<dbReference type="RefSeq" id="XP_003869496.1">
    <property type="nucleotide sequence ID" value="XM_003869447.1"/>
</dbReference>
<keyword evidence="4" id="KW-1185">Reference proteome</keyword>
<keyword evidence="2" id="KW-0472">Membrane</keyword>
<feature type="transmembrane region" description="Helical" evidence="2">
    <location>
        <begin position="120"/>
        <end position="148"/>
    </location>
</feature>
<evidence type="ECO:0000256" key="1">
    <source>
        <dbReference type="SAM" id="MobiDB-lite"/>
    </source>
</evidence>
<feature type="transmembrane region" description="Helical" evidence="2">
    <location>
        <begin position="6"/>
        <end position="27"/>
    </location>
</feature>
<feature type="transmembrane region" description="Helical" evidence="2">
    <location>
        <begin position="34"/>
        <end position="53"/>
    </location>
</feature>
<dbReference type="EMBL" id="HE681722">
    <property type="protein sequence ID" value="CCG23361.1"/>
    <property type="molecule type" value="Genomic_DNA"/>
</dbReference>
<accession>H8X6B3</accession>
<evidence type="ECO:0000256" key="2">
    <source>
        <dbReference type="SAM" id="Phobius"/>
    </source>
</evidence>
<organism evidence="3 4">
    <name type="scientific">Candida orthopsilosis (strain 90-125)</name>
    <name type="common">Yeast</name>
    <dbReference type="NCBI Taxonomy" id="1136231"/>
    <lineage>
        <taxon>Eukaryota</taxon>
        <taxon>Fungi</taxon>
        <taxon>Dikarya</taxon>
        <taxon>Ascomycota</taxon>
        <taxon>Saccharomycotina</taxon>
        <taxon>Pichiomycetes</taxon>
        <taxon>Debaryomycetaceae</taxon>
        <taxon>Candida/Lodderomyces clade</taxon>
        <taxon>Candida</taxon>
    </lineage>
</organism>